<dbReference type="CDD" id="cd10147">
    <property type="entry name" value="Wzt_C-like"/>
    <property type="match status" value="1"/>
</dbReference>
<comment type="caution">
    <text evidence="6">The sequence shown here is derived from an EMBL/GenBank/DDBJ whole genome shotgun (WGS) entry which is preliminary data.</text>
</comment>
<feature type="domain" description="ABC transporter" evidence="5">
    <location>
        <begin position="24"/>
        <end position="248"/>
    </location>
</feature>
<comment type="similarity">
    <text evidence="1">Belongs to the ABC transporter superfamily.</text>
</comment>
<dbReference type="PANTHER" id="PTHR46743:SF2">
    <property type="entry name" value="TEICHOIC ACIDS EXPORT ATP-BINDING PROTEIN TAGH"/>
    <property type="match status" value="1"/>
</dbReference>
<reference evidence="6 7" key="1">
    <citation type="submission" date="2020-02" db="EMBL/GenBank/DDBJ databases">
        <title>Genome sequencing of Aeromonas rivipollensis.</title>
        <authorList>
            <person name="Fono-Tamo Ubani E.K."/>
            <person name="Lekota K.E."/>
        </authorList>
    </citation>
    <scope>NUCLEOTIDE SEQUENCE [LARGE SCALE GENOMIC DNA]</scope>
    <source>
        <strain evidence="6 7">G78</strain>
    </source>
</reference>
<dbReference type="InterPro" id="IPR003439">
    <property type="entry name" value="ABC_transporter-like_ATP-bd"/>
</dbReference>
<evidence type="ECO:0000259" key="5">
    <source>
        <dbReference type="PROSITE" id="PS50893"/>
    </source>
</evidence>
<dbReference type="PROSITE" id="PS00211">
    <property type="entry name" value="ABC_TRANSPORTER_1"/>
    <property type="match status" value="1"/>
</dbReference>
<dbReference type="Gene3D" id="2.70.50.60">
    <property type="entry name" value="abc- transporter (atp binding component) like domain"/>
    <property type="match status" value="1"/>
</dbReference>
<dbReference type="InterPro" id="IPR015860">
    <property type="entry name" value="ABC_transpr_TagH-like"/>
</dbReference>
<dbReference type="Pfam" id="PF00005">
    <property type="entry name" value="ABC_tran"/>
    <property type="match status" value="1"/>
</dbReference>
<accession>A0ABX0CUD2</accession>
<protein>
    <submittedName>
        <fullName evidence="6">ABC transporter ATP-binding protein</fullName>
    </submittedName>
</protein>
<dbReference type="InterPro" id="IPR029439">
    <property type="entry name" value="Wzt_C"/>
</dbReference>
<dbReference type="InterPro" id="IPR017871">
    <property type="entry name" value="ABC_transporter-like_CS"/>
</dbReference>
<dbReference type="InterPro" id="IPR050683">
    <property type="entry name" value="Bact_Polysacc_Export_ATP-bd"/>
</dbReference>
<dbReference type="InterPro" id="IPR027417">
    <property type="entry name" value="P-loop_NTPase"/>
</dbReference>
<name>A0ABX0CUD2_9GAMM</name>
<dbReference type="InterPro" id="IPR003593">
    <property type="entry name" value="AAA+_ATPase"/>
</dbReference>
<sequence>MSYNPSIVVSSISKCYEMYTNPKDRLKQIFSRSGKKYYNEFWALKDVSFELQKGETVGILGRNGSGKSTLLQIITGTLQPSLGHVQTNGIVAALLELGSGFNPEFSGRENIYLNGSILGISREKMERKLPEIIEFADIGEHLEQPVKTYSSGMAVRLAFAVQACIEPEILIVDEALAVGDEKFQRKCYDYIERLRLNGCSILLVTHSTATIEKFCQRAILLHKGIIHGIGQTKDIIDQYHALLYSDESTYLRFLNQSNSSEYGKLESYSEDKVIQQEHINDSCPSERKVVSAAHIRDFSIKDLSGQVKEFFYTGNRVFFDVFFEVLTPIDEIQVGILIRTVEGVSVFGTSTMYHKKNITKAQPGEKYKVTFNIKVDLCPGTYFVTFAIAEKLLNLEMSYLDRRTDALIFKVVQPELKSSGIASLDTEVTINS</sequence>
<evidence type="ECO:0000256" key="1">
    <source>
        <dbReference type="ARBA" id="ARBA00005417"/>
    </source>
</evidence>
<keyword evidence="2" id="KW-0813">Transport</keyword>
<keyword evidence="7" id="KW-1185">Reference proteome</keyword>
<organism evidence="6 7">
    <name type="scientific">Aeromonas rivipollensis</name>
    <dbReference type="NCBI Taxonomy" id="948519"/>
    <lineage>
        <taxon>Bacteria</taxon>
        <taxon>Pseudomonadati</taxon>
        <taxon>Pseudomonadota</taxon>
        <taxon>Gammaproteobacteria</taxon>
        <taxon>Aeromonadales</taxon>
        <taxon>Aeromonadaceae</taxon>
        <taxon>Aeromonas</taxon>
    </lineage>
</organism>
<dbReference type="SUPFAM" id="SSF52540">
    <property type="entry name" value="P-loop containing nucleoside triphosphate hydrolases"/>
    <property type="match status" value="1"/>
</dbReference>
<proteinExistence type="inferred from homology"/>
<evidence type="ECO:0000313" key="7">
    <source>
        <dbReference type="Proteomes" id="UP000472827"/>
    </source>
</evidence>
<dbReference type="EMBL" id="JAAILA010000003">
    <property type="protein sequence ID" value="NEX87426.1"/>
    <property type="molecule type" value="Genomic_DNA"/>
</dbReference>
<dbReference type="Proteomes" id="UP000472827">
    <property type="component" value="Unassembled WGS sequence"/>
</dbReference>
<evidence type="ECO:0000256" key="3">
    <source>
        <dbReference type="ARBA" id="ARBA00022741"/>
    </source>
</evidence>
<dbReference type="CDD" id="cd03220">
    <property type="entry name" value="ABC_KpsT_Wzt"/>
    <property type="match status" value="1"/>
</dbReference>
<dbReference type="Pfam" id="PF14524">
    <property type="entry name" value="Wzt_C"/>
    <property type="match status" value="1"/>
</dbReference>
<keyword evidence="3" id="KW-0547">Nucleotide-binding</keyword>
<dbReference type="Gene3D" id="3.40.50.300">
    <property type="entry name" value="P-loop containing nucleotide triphosphate hydrolases"/>
    <property type="match status" value="1"/>
</dbReference>
<dbReference type="SMART" id="SM00382">
    <property type="entry name" value="AAA"/>
    <property type="match status" value="1"/>
</dbReference>
<dbReference type="PROSITE" id="PS50893">
    <property type="entry name" value="ABC_TRANSPORTER_2"/>
    <property type="match status" value="1"/>
</dbReference>
<dbReference type="GO" id="GO:0005524">
    <property type="term" value="F:ATP binding"/>
    <property type="evidence" value="ECO:0007669"/>
    <property type="project" value="UniProtKB-KW"/>
</dbReference>
<keyword evidence="4 6" id="KW-0067">ATP-binding</keyword>
<evidence type="ECO:0000256" key="4">
    <source>
        <dbReference type="ARBA" id="ARBA00022840"/>
    </source>
</evidence>
<dbReference type="PANTHER" id="PTHR46743">
    <property type="entry name" value="TEICHOIC ACIDS EXPORT ATP-BINDING PROTEIN TAGH"/>
    <property type="match status" value="1"/>
</dbReference>
<evidence type="ECO:0000313" key="6">
    <source>
        <dbReference type="EMBL" id="NEX87426.1"/>
    </source>
</evidence>
<gene>
    <name evidence="6" type="ORF">G4923_01680</name>
</gene>
<evidence type="ECO:0000256" key="2">
    <source>
        <dbReference type="ARBA" id="ARBA00022448"/>
    </source>
</evidence>